<dbReference type="AlphaFoldDB" id="A0A1I5RSU0"/>
<dbReference type="InterPro" id="IPR000180">
    <property type="entry name" value="Dipep_AS"/>
</dbReference>
<dbReference type="STRING" id="937334.SAMN05444406_101104"/>
<dbReference type="PANTHER" id="PTHR10443">
    <property type="entry name" value="MICROSOMAL DIPEPTIDASE"/>
    <property type="match status" value="1"/>
</dbReference>
<evidence type="ECO:0000313" key="1">
    <source>
        <dbReference type="EMBL" id="SFP61578.1"/>
    </source>
</evidence>
<sequence length="315" mass="34814">MYSQFFVIDGHCDTISKLDDVNALECPNNNHVSLSRLYEGRVGIQFFAVWIDPLSTDKCLHSGLQLIDRYKRMLDTYAAHFHPILRLADAKDALEAGKIGALLTVEGGDVLEGSLSNLEVLYKAGVRLLTLTWNHSNQIAGAAMDAHSRYGLTPFGTEVVKTMNDLGMIVDVSHASEEAFWDVMEISKQPVIASHSNAKAVCPHPRNLDDEQIKAIASKGGVIGINFYPLFLSKTEDAGIVDIIKHIEYIASLVGTDCIAFGSDFDGIETLPQGIEGPQSFPIIVEELLKLNYSEEDVHKICHNNFLRVMEKILK</sequence>
<dbReference type="PROSITE" id="PS00869">
    <property type="entry name" value="RENAL_DIPEPTIDASE_1"/>
    <property type="match status" value="1"/>
</dbReference>
<dbReference type="GO" id="GO:0006508">
    <property type="term" value="P:proteolysis"/>
    <property type="evidence" value="ECO:0007669"/>
    <property type="project" value="InterPro"/>
</dbReference>
<reference evidence="1 2" key="1">
    <citation type="submission" date="2016-10" db="EMBL/GenBank/DDBJ databases">
        <authorList>
            <person name="de Groot N.N."/>
        </authorList>
    </citation>
    <scope>NUCLEOTIDE SEQUENCE [LARGE SCALE GENOMIC DNA]</scope>
    <source>
        <strain evidence="1 2">DSM 20678</strain>
    </source>
</reference>
<dbReference type="SUPFAM" id="SSF51556">
    <property type="entry name" value="Metallo-dependent hydrolases"/>
    <property type="match status" value="1"/>
</dbReference>
<dbReference type="InterPro" id="IPR008257">
    <property type="entry name" value="Pept_M19"/>
</dbReference>
<proteinExistence type="predicted"/>
<dbReference type="RefSeq" id="WP_035145913.1">
    <property type="nucleotide sequence ID" value="NZ_FOXR01000001.1"/>
</dbReference>
<evidence type="ECO:0000313" key="2">
    <source>
        <dbReference type="Proteomes" id="UP000198577"/>
    </source>
</evidence>
<dbReference type="InterPro" id="IPR032466">
    <property type="entry name" value="Metal_Hydrolase"/>
</dbReference>
<dbReference type="OrthoDB" id="9804920at2"/>
<dbReference type="CDD" id="cd01301">
    <property type="entry name" value="rDP_like"/>
    <property type="match status" value="1"/>
</dbReference>
<keyword evidence="2" id="KW-1185">Reference proteome</keyword>
<dbReference type="Proteomes" id="UP000198577">
    <property type="component" value="Unassembled WGS sequence"/>
</dbReference>
<accession>A0A1I5RSU0</accession>
<dbReference type="Gene3D" id="3.20.20.140">
    <property type="entry name" value="Metal-dependent hydrolases"/>
    <property type="match status" value="1"/>
</dbReference>
<dbReference type="Pfam" id="PF01244">
    <property type="entry name" value="Peptidase_M19"/>
    <property type="match status" value="1"/>
</dbReference>
<gene>
    <name evidence="1" type="ORF">SAMN05444406_101104</name>
</gene>
<organism evidence="1 2">
    <name type="scientific">Caldicoprobacter faecalis</name>
    <dbReference type="NCBI Taxonomy" id="937334"/>
    <lineage>
        <taxon>Bacteria</taxon>
        <taxon>Bacillati</taxon>
        <taxon>Bacillota</taxon>
        <taxon>Clostridia</taxon>
        <taxon>Caldicoprobacterales</taxon>
        <taxon>Caldicoprobacteraceae</taxon>
        <taxon>Caldicoprobacter</taxon>
    </lineage>
</organism>
<dbReference type="PROSITE" id="PS51365">
    <property type="entry name" value="RENAL_DIPEPTIDASE_2"/>
    <property type="match status" value="1"/>
</dbReference>
<dbReference type="GO" id="GO:0070573">
    <property type="term" value="F:metallodipeptidase activity"/>
    <property type="evidence" value="ECO:0007669"/>
    <property type="project" value="InterPro"/>
</dbReference>
<dbReference type="EMBL" id="FOXR01000001">
    <property type="protein sequence ID" value="SFP61578.1"/>
    <property type="molecule type" value="Genomic_DNA"/>
</dbReference>
<dbReference type="PANTHER" id="PTHR10443:SF12">
    <property type="entry name" value="DIPEPTIDASE"/>
    <property type="match status" value="1"/>
</dbReference>
<protein>
    <submittedName>
        <fullName evidence="1">Dipeptidase. Metallo peptidase. MEROPS family M19</fullName>
    </submittedName>
</protein>
<name>A0A1I5RSU0_9FIRM</name>